<gene>
    <name evidence="1" type="ORF">VM95_30775</name>
</gene>
<organism evidence="1 2">
    <name type="scientific">Streptomyces rubellomurinus (strain ATCC 31215)</name>
    <dbReference type="NCBI Taxonomy" id="359131"/>
    <lineage>
        <taxon>Bacteria</taxon>
        <taxon>Bacillati</taxon>
        <taxon>Actinomycetota</taxon>
        <taxon>Actinomycetes</taxon>
        <taxon>Kitasatosporales</taxon>
        <taxon>Streptomycetaceae</taxon>
        <taxon>Streptomyces</taxon>
    </lineage>
</organism>
<reference evidence="1 2" key="1">
    <citation type="submission" date="2015-02" db="EMBL/GenBank/DDBJ databases">
        <authorList>
            <person name="Ju K.-S."/>
            <person name="Doroghazi J.R."/>
            <person name="Metcalf W."/>
        </authorList>
    </citation>
    <scope>NUCLEOTIDE SEQUENCE [LARGE SCALE GENOMIC DNA]</scope>
    <source>
        <strain evidence="1 2">ATCC 31215</strain>
    </source>
</reference>
<sequence>MANRDGEAVTEPDYYQFHSTHGSHSPLHVVWMPIGAGGLSSFEYADSTRSLVFRGSEVTVDKTPLGQVVSVTIEISVDRGSTSFSVLVPSVNLVGPSATVSTIGITTVHRIGIGPMAGQLDVYSVTPLIGTAETRIIPLEEKTGAATA</sequence>
<comment type="caution">
    <text evidence="1">The sequence shown here is derived from an EMBL/GenBank/DDBJ whole genome shotgun (WGS) entry which is preliminary data.</text>
</comment>
<evidence type="ECO:0000313" key="2">
    <source>
        <dbReference type="Proteomes" id="UP000033699"/>
    </source>
</evidence>
<dbReference type="AlphaFoldDB" id="A0A0F2T6J1"/>
<dbReference type="EMBL" id="JZKH01000089">
    <property type="protein sequence ID" value="KJS58849.1"/>
    <property type="molecule type" value="Genomic_DNA"/>
</dbReference>
<name>A0A0F2T6J1_STRR3</name>
<dbReference type="Proteomes" id="UP000033699">
    <property type="component" value="Unassembled WGS sequence"/>
</dbReference>
<evidence type="ECO:0000313" key="1">
    <source>
        <dbReference type="EMBL" id="KJS58849.1"/>
    </source>
</evidence>
<accession>A0A0F2T6J1</accession>
<keyword evidence="2" id="KW-1185">Reference proteome</keyword>
<proteinExistence type="predicted"/>
<dbReference type="PATRIC" id="fig|359131.3.peg.7658"/>
<protein>
    <submittedName>
        <fullName evidence="1">Uncharacterized protein</fullName>
    </submittedName>
</protein>